<protein>
    <submittedName>
        <fullName evidence="3">Ribosomal RNA-processing protein 15</fullName>
    </submittedName>
</protein>
<feature type="compositionally biased region" description="Acidic residues" evidence="2">
    <location>
        <begin position="96"/>
        <end position="110"/>
    </location>
</feature>
<dbReference type="AlphaFoldDB" id="A0A8H6RHQ3"/>
<proteinExistence type="inferred from homology"/>
<gene>
    <name evidence="3" type="ORF">HII31_06769</name>
</gene>
<dbReference type="PANTHER" id="PTHR13245:SF14">
    <property type="entry name" value="RRP15-LIKE PROTEIN"/>
    <property type="match status" value="1"/>
</dbReference>
<evidence type="ECO:0000256" key="2">
    <source>
        <dbReference type="SAM" id="MobiDB-lite"/>
    </source>
</evidence>
<dbReference type="InterPro" id="IPR012459">
    <property type="entry name" value="Rrp15"/>
</dbReference>
<keyword evidence="4" id="KW-1185">Reference proteome</keyword>
<dbReference type="OrthoDB" id="20949at2759"/>
<name>A0A8H6RHQ3_9PEZI</name>
<comment type="similarity">
    <text evidence="1">Belongs to the RRP15 family.</text>
</comment>
<comment type="caution">
    <text evidence="3">The sequence shown here is derived from an EMBL/GenBank/DDBJ whole genome shotgun (WGS) entry which is preliminary data.</text>
</comment>
<reference evidence="3" key="1">
    <citation type="submission" date="2020-04" db="EMBL/GenBank/DDBJ databases">
        <title>Draft genome resource of the tomato pathogen Pseudocercospora fuligena.</title>
        <authorList>
            <person name="Zaccaron A."/>
        </authorList>
    </citation>
    <scope>NUCLEOTIDE SEQUENCE</scope>
    <source>
        <strain evidence="3">PF001</strain>
    </source>
</reference>
<dbReference type="EMBL" id="JABCIY010000155">
    <property type="protein sequence ID" value="KAF7191724.1"/>
    <property type="molecule type" value="Genomic_DNA"/>
</dbReference>
<feature type="region of interest" description="Disordered" evidence="2">
    <location>
        <begin position="1"/>
        <end position="217"/>
    </location>
</feature>
<evidence type="ECO:0000313" key="4">
    <source>
        <dbReference type="Proteomes" id="UP000660729"/>
    </source>
</evidence>
<dbReference type="Pfam" id="PF07890">
    <property type="entry name" value="Rrp15p"/>
    <property type="match status" value="1"/>
</dbReference>
<dbReference type="PANTHER" id="PTHR13245">
    <property type="entry name" value="RRP15-LIKE PROTEIN"/>
    <property type="match status" value="1"/>
</dbReference>
<dbReference type="Proteomes" id="UP000660729">
    <property type="component" value="Unassembled WGS sequence"/>
</dbReference>
<feature type="compositionally biased region" description="Acidic residues" evidence="2">
    <location>
        <begin position="127"/>
        <end position="147"/>
    </location>
</feature>
<sequence length="328" mass="35720">MKMAPIAGKKRRVEDEVRPKKKKFIKKQKTYHSSSEDEEDGPSQRASDAPRPKYVLKAQEAAKKPEIGSTTSKPKSILKRVVSAAKPPSEPSASGDDSEDAEEEEEEADGGVDVLEKNTALNGLTAEDSEEDDEVDISENDEPDLDEASSASQSESDGDASITSSQARNKKKRNDPDSMATSMLKILDTKLTASKRANPLLSRSKTPAEADKQLADAKLESKARAQIRAEKRALEEKGHVADVLGLQTPNVDTGAILEEEKRLKKTAQRGVVKLFNAVRAAQVKAEEARAEARKEGVVGMKKREERVNEMSKQGFLDLISKGGKPVEA</sequence>
<evidence type="ECO:0000313" key="3">
    <source>
        <dbReference type="EMBL" id="KAF7191724.1"/>
    </source>
</evidence>
<dbReference type="GO" id="GO:0030687">
    <property type="term" value="C:preribosome, large subunit precursor"/>
    <property type="evidence" value="ECO:0007669"/>
    <property type="project" value="TreeGrafter"/>
</dbReference>
<dbReference type="GO" id="GO:0000470">
    <property type="term" value="P:maturation of LSU-rRNA"/>
    <property type="evidence" value="ECO:0007669"/>
    <property type="project" value="TreeGrafter"/>
</dbReference>
<dbReference type="GO" id="GO:0000460">
    <property type="term" value="P:maturation of 5.8S rRNA"/>
    <property type="evidence" value="ECO:0007669"/>
    <property type="project" value="TreeGrafter"/>
</dbReference>
<evidence type="ECO:0000256" key="1">
    <source>
        <dbReference type="ARBA" id="ARBA00007462"/>
    </source>
</evidence>
<feature type="compositionally biased region" description="Basic residues" evidence="2">
    <location>
        <begin position="19"/>
        <end position="30"/>
    </location>
</feature>
<organism evidence="3 4">
    <name type="scientific">Pseudocercospora fuligena</name>
    <dbReference type="NCBI Taxonomy" id="685502"/>
    <lineage>
        <taxon>Eukaryota</taxon>
        <taxon>Fungi</taxon>
        <taxon>Dikarya</taxon>
        <taxon>Ascomycota</taxon>
        <taxon>Pezizomycotina</taxon>
        <taxon>Dothideomycetes</taxon>
        <taxon>Dothideomycetidae</taxon>
        <taxon>Mycosphaerellales</taxon>
        <taxon>Mycosphaerellaceae</taxon>
        <taxon>Pseudocercospora</taxon>
    </lineage>
</organism>
<feature type="compositionally biased region" description="Low complexity" evidence="2">
    <location>
        <begin position="83"/>
        <end position="95"/>
    </location>
</feature>
<accession>A0A8H6RHQ3</accession>
<feature type="compositionally biased region" description="Low complexity" evidence="2">
    <location>
        <begin position="148"/>
        <end position="161"/>
    </location>
</feature>
<feature type="compositionally biased region" description="Basic and acidic residues" evidence="2">
    <location>
        <begin position="206"/>
        <end position="217"/>
    </location>
</feature>